<reference evidence="1" key="2">
    <citation type="submission" date="2020-09" db="EMBL/GenBank/DDBJ databases">
        <authorList>
            <person name="Sun Q."/>
            <person name="Zhou Y."/>
        </authorList>
    </citation>
    <scope>NUCLEOTIDE SEQUENCE</scope>
    <source>
        <strain evidence="1">CGMCC 1.12214</strain>
    </source>
</reference>
<gene>
    <name evidence="1" type="ORF">GCM10007036_44320</name>
</gene>
<keyword evidence="2" id="KW-1185">Reference proteome</keyword>
<comment type="caution">
    <text evidence="1">The sequence shown here is derived from an EMBL/GenBank/DDBJ whole genome shotgun (WGS) entry which is preliminary data.</text>
</comment>
<accession>A0A917MLV8</accession>
<dbReference type="Proteomes" id="UP000603912">
    <property type="component" value="Unassembled WGS sequence"/>
</dbReference>
<name>A0A917MLV8_9HYPH</name>
<evidence type="ECO:0000313" key="2">
    <source>
        <dbReference type="Proteomes" id="UP000603912"/>
    </source>
</evidence>
<evidence type="ECO:0000313" key="1">
    <source>
        <dbReference type="EMBL" id="GGH32449.1"/>
    </source>
</evidence>
<protein>
    <submittedName>
        <fullName evidence="1">Uncharacterized protein</fullName>
    </submittedName>
</protein>
<proteinExistence type="predicted"/>
<dbReference type="RefSeq" id="WP_188519987.1">
    <property type="nucleotide sequence ID" value="NZ_BMES01000003.1"/>
</dbReference>
<sequence length="70" mass="7577">MTILSADALAIDPEGMARLRAVLATDDGYENRCAAVARRMVAISLPLVTRRNGGASLRRRSMPIPALRRA</sequence>
<organism evidence="1 2">
    <name type="scientific">Alsobacter metallidurans</name>
    <dbReference type="NCBI Taxonomy" id="340221"/>
    <lineage>
        <taxon>Bacteria</taxon>
        <taxon>Pseudomonadati</taxon>
        <taxon>Pseudomonadota</taxon>
        <taxon>Alphaproteobacteria</taxon>
        <taxon>Hyphomicrobiales</taxon>
        <taxon>Alsobacteraceae</taxon>
        <taxon>Alsobacter</taxon>
    </lineage>
</organism>
<dbReference type="EMBL" id="BMES01000003">
    <property type="protein sequence ID" value="GGH32449.1"/>
    <property type="molecule type" value="Genomic_DNA"/>
</dbReference>
<dbReference type="AlphaFoldDB" id="A0A917MLV8"/>
<reference evidence="1" key="1">
    <citation type="journal article" date="2014" name="Int. J. Syst. Evol. Microbiol.">
        <title>Complete genome sequence of Corynebacterium casei LMG S-19264T (=DSM 44701T), isolated from a smear-ripened cheese.</title>
        <authorList>
            <consortium name="US DOE Joint Genome Institute (JGI-PGF)"/>
            <person name="Walter F."/>
            <person name="Albersmeier A."/>
            <person name="Kalinowski J."/>
            <person name="Ruckert C."/>
        </authorList>
    </citation>
    <scope>NUCLEOTIDE SEQUENCE</scope>
    <source>
        <strain evidence="1">CGMCC 1.12214</strain>
    </source>
</reference>